<name>A0ABQ2Q0Y7_9GAMM</name>
<accession>A0ABQ2Q0Y7</accession>
<keyword evidence="2" id="KW-1185">Reference proteome</keyword>
<protein>
    <submittedName>
        <fullName evidence="1">Uncharacterized protein</fullName>
    </submittedName>
</protein>
<comment type="caution">
    <text evidence="1">The sequence shown here is derived from an EMBL/GenBank/DDBJ whole genome shotgun (WGS) entry which is preliminary data.</text>
</comment>
<evidence type="ECO:0000313" key="1">
    <source>
        <dbReference type="EMBL" id="GGP37374.1"/>
    </source>
</evidence>
<dbReference type="Proteomes" id="UP000654367">
    <property type="component" value="Unassembled WGS sequence"/>
</dbReference>
<dbReference type="EMBL" id="BMQV01000001">
    <property type="protein sequence ID" value="GGP37374.1"/>
    <property type="molecule type" value="Genomic_DNA"/>
</dbReference>
<sequence length="61" mass="7033">MHDFMLATLIVHQIPLMPFLSFTYICQTLDNSIQHYPNAIEANVHSYGITLAHLKSLNYEL</sequence>
<evidence type="ECO:0000313" key="2">
    <source>
        <dbReference type="Proteomes" id="UP000654367"/>
    </source>
</evidence>
<organism evidence="1 2">
    <name type="scientific">Shewanella saliphila</name>
    <dbReference type="NCBI Taxonomy" id="2282698"/>
    <lineage>
        <taxon>Bacteria</taxon>
        <taxon>Pseudomonadati</taxon>
        <taxon>Pseudomonadota</taxon>
        <taxon>Gammaproteobacteria</taxon>
        <taxon>Alteromonadales</taxon>
        <taxon>Shewanellaceae</taxon>
        <taxon>Shewanella</taxon>
    </lineage>
</organism>
<proteinExistence type="predicted"/>
<reference evidence="2" key="1">
    <citation type="journal article" date="2019" name="Int. J. Syst. Evol. Microbiol.">
        <title>The Global Catalogue of Microorganisms (GCM) 10K type strain sequencing project: providing services to taxonomists for standard genome sequencing and annotation.</title>
        <authorList>
            <consortium name="The Broad Institute Genomics Platform"/>
            <consortium name="The Broad Institute Genome Sequencing Center for Infectious Disease"/>
            <person name="Wu L."/>
            <person name="Ma J."/>
        </authorList>
    </citation>
    <scope>NUCLEOTIDE SEQUENCE [LARGE SCALE GENOMIC DNA]</scope>
    <source>
        <strain evidence="2">JCM 32304</strain>
    </source>
</reference>
<gene>
    <name evidence="1" type="ORF">GCM10009409_00260</name>
</gene>